<dbReference type="SUPFAM" id="SSF103657">
    <property type="entry name" value="BAR/IMD domain-like"/>
    <property type="match status" value="1"/>
</dbReference>
<dbReference type="InterPro" id="IPR001452">
    <property type="entry name" value="SH3_domain"/>
</dbReference>
<dbReference type="GO" id="GO:0005886">
    <property type="term" value="C:plasma membrane"/>
    <property type="evidence" value="ECO:0007669"/>
    <property type="project" value="UniProtKB-SubCell"/>
</dbReference>
<dbReference type="Pfam" id="PF14604">
    <property type="entry name" value="SH3_9"/>
    <property type="match status" value="1"/>
</dbReference>
<dbReference type="PROSITE" id="PS50011">
    <property type="entry name" value="PROTEIN_KINASE_DOM"/>
    <property type="match status" value="1"/>
</dbReference>
<dbReference type="Gene3D" id="2.30.30.40">
    <property type="entry name" value="SH3 Domains"/>
    <property type="match status" value="1"/>
</dbReference>
<feature type="transmembrane region" description="Helical" evidence="15">
    <location>
        <begin position="442"/>
        <end position="467"/>
    </location>
</feature>
<dbReference type="InterPro" id="IPR001611">
    <property type="entry name" value="Leu-rich_rpt"/>
</dbReference>
<feature type="domain" description="SH3" evidence="16">
    <location>
        <begin position="200"/>
        <end position="259"/>
    </location>
</feature>
<dbReference type="InterPro" id="IPR011009">
    <property type="entry name" value="Kinase-like_dom_sf"/>
</dbReference>
<evidence type="ECO:0000259" key="16">
    <source>
        <dbReference type="PROSITE" id="PS50002"/>
    </source>
</evidence>
<comment type="caution">
    <text evidence="18">The sequence shown here is derived from an EMBL/GenBank/DDBJ whole genome shotgun (WGS) entry which is preliminary data.</text>
</comment>
<protein>
    <recommendedName>
        <fullName evidence="20">Protein kinase domain-containing protein</fullName>
    </recommendedName>
</protein>
<evidence type="ECO:0000256" key="14">
    <source>
        <dbReference type="SAM" id="MobiDB-lite"/>
    </source>
</evidence>
<keyword evidence="19" id="KW-1185">Reference proteome</keyword>
<dbReference type="Proteomes" id="UP000275267">
    <property type="component" value="Unassembled WGS sequence"/>
</dbReference>
<dbReference type="PANTHER" id="PTHR48056">
    <property type="entry name" value="LRR RECEPTOR-LIKE SERINE/THREONINE-PROTEIN KINASE-RELATED"/>
    <property type="match status" value="1"/>
</dbReference>
<feature type="compositionally biased region" description="Polar residues" evidence="14">
    <location>
        <begin position="94"/>
        <end position="103"/>
    </location>
</feature>
<gene>
    <name evidence="18" type="ORF">C2845_PM02G30630</name>
</gene>
<feature type="region of interest" description="Disordered" evidence="14">
    <location>
        <begin position="160"/>
        <end position="196"/>
    </location>
</feature>
<dbReference type="Pfam" id="PF00560">
    <property type="entry name" value="LRR_1"/>
    <property type="match status" value="1"/>
</dbReference>
<evidence type="ECO:0000313" key="19">
    <source>
        <dbReference type="Proteomes" id="UP000275267"/>
    </source>
</evidence>
<dbReference type="PANTHER" id="PTHR48056:SF77">
    <property type="entry name" value="PROTEIN KINASE DOMAIN-CONTAINING PROTEIN"/>
    <property type="match status" value="1"/>
</dbReference>
<keyword evidence="9 15" id="KW-0472">Membrane</keyword>
<dbReference type="SUPFAM" id="SSF50044">
    <property type="entry name" value="SH3-domain"/>
    <property type="match status" value="1"/>
</dbReference>
<dbReference type="Gene3D" id="3.80.10.10">
    <property type="entry name" value="Ribonuclease Inhibitor"/>
    <property type="match status" value="1"/>
</dbReference>
<dbReference type="SUPFAM" id="SSF52058">
    <property type="entry name" value="L domain-like"/>
    <property type="match status" value="1"/>
</dbReference>
<dbReference type="SUPFAM" id="SSF56112">
    <property type="entry name" value="Protein kinase-like (PK-like)"/>
    <property type="match status" value="1"/>
</dbReference>
<dbReference type="InterPro" id="IPR050647">
    <property type="entry name" value="Plant_LRR-RLKs"/>
</dbReference>
<dbReference type="Gene3D" id="3.30.200.20">
    <property type="entry name" value="Phosphorylase Kinase, domain 1"/>
    <property type="match status" value="1"/>
</dbReference>
<keyword evidence="8 15" id="KW-1133">Transmembrane helix</keyword>
<evidence type="ECO:0008006" key="20">
    <source>
        <dbReference type="Google" id="ProtNLM"/>
    </source>
</evidence>
<keyword evidence="5" id="KW-1070">Brassinosteroid signaling pathway</keyword>
<dbReference type="Pfam" id="PF00069">
    <property type="entry name" value="Pkinase"/>
    <property type="match status" value="1"/>
</dbReference>
<evidence type="ECO:0000256" key="10">
    <source>
        <dbReference type="ARBA" id="ARBA00023170"/>
    </source>
</evidence>
<dbReference type="GO" id="GO:0004672">
    <property type="term" value="F:protein kinase activity"/>
    <property type="evidence" value="ECO:0007669"/>
    <property type="project" value="InterPro"/>
</dbReference>
<dbReference type="GO" id="GO:0009742">
    <property type="term" value="P:brassinosteroid mediated signaling pathway"/>
    <property type="evidence" value="ECO:0007669"/>
    <property type="project" value="UniProtKB-KW"/>
</dbReference>
<dbReference type="STRING" id="4540.A0A3L6SA87"/>
<dbReference type="InterPro" id="IPR000719">
    <property type="entry name" value="Prot_kinase_dom"/>
</dbReference>
<sequence length="682" mass="75633">MEALKKHASKLREHVAKQQQASVEFGNSHKQIEKEREDLLKVLGEQVFEPLREMIMSAPLEDARLLTYRYQRIRQDMESQIADVMRKQLKSKESSGNTDNSMKLQHAESKLSDLRTTLAALGREATAAMESVEVQQQQVTYERLLAMMLLAKHHNETINHYDEQSSEPESETAPAQVHSDSTSEEPVLTKPSESTGNGQEVQFLGEVIHPFDAQADGELSLFVGEYVVVRQVASNGWSEGECKGKAGWFPSAYVERRDKAPASKIIVLLLGFSLAWILSYHRLVGPIPPEIGRLNQLQTLSLQGNSLYGSLPPELGNCTKLQQLYLQGNYLSGYIPSEFGDLVELGALDLSSNTLSGSIPHSLDKLSKLTSFNVSMNFLTGEIPSSGSLLNFNETSFVGNLGLCGKQIDSACKDALQSPSNGPQSPSDDVFNKKNGKNSTRLVISAVATVGALLLVALMCFWGCFLYKNFGKKDMRGFRVELCGGSSVVMFHGDLPYSSKDILKKLETMDEENIIGAGGFGTVYKLAMDDGNVFALKRIVKTNEGLDRFFDRELEILGSVKHRYLVNLRGYCNSPSSKLLIYDYLQGGSLDEVLHGKLLSLFVISLGWINFMLNFLTGEHREREIVDPNCEGVQIETLDALLSLAKQCVSSLPEERPTMHRVVQMLESDVITPCPSDFYDSE</sequence>
<dbReference type="GO" id="GO:0005524">
    <property type="term" value="F:ATP binding"/>
    <property type="evidence" value="ECO:0007669"/>
    <property type="project" value="UniProtKB-UniRule"/>
</dbReference>
<keyword evidence="13" id="KW-0547">Nucleotide-binding</keyword>
<evidence type="ECO:0000256" key="1">
    <source>
        <dbReference type="ARBA" id="ARBA00004162"/>
    </source>
</evidence>
<dbReference type="InterPro" id="IPR027267">
    <property type="entry name" value="AH/BAR_dom_sf"/>
</dbReference>
<dbReference type="AlphaFoldDB" id="A0A3L6SA87"/>
<evidence type="ECO:0000259" key="17">
    <source>
        <dbReference type="PROSITE" id="PS50011"/>
    </source>
</evidence>
<keyword evidence="13" id="KW-0067">ATP-binding</keyword>
<evidence type="ECO:0000256" key="8">
    <source>
        <dbReference type="ARBA" id="ARBA00022989"/>
    </source>
</evidence>
<dbReference type="InterPro" id="IPR017441">
    <property type="entry name" value="Protein_kinase_ATP_BS"/>
</dbReference>
<dbReference type="Pfam" id="PF13855">
    <property type="entry name" value="LRR_8"/>
    <property type="match status" value="1"/>
</dbReference>
<feature type="domain" description="Protein kinase" evidence="17">
    <location>
        <begin position="509"/>
        <end position="682"/>
    </location>
</feature>
<evidence type="ECO:0000256" key="12">
    <source>
        <dbReference type="PROSITE-ProRule" id="PRU00192"/>
    </source>
</evidence>
<keyword evidence="6 15" id="KW-0812">Transmembrane</keyword>
<keyword evidence="4" id="KW-0433">Leucine-rich repeat</keyword>
<name>A0A3L6SA87_PANMI</name>
<dbReference type="EMBL" id="PQIB02000005">
    <property type="protein sequence ID" value="RLN17908.1"/>
    <property type="molecule type" value="Genomic_DNA"/>
</dbReference>
<feature type="region of interest" description="Disordered" evidence="14">
    <location>
        <begin position="87"/>
        <end position="110"/>
    </location>
</feature>
<dbReference type="PROSITE" id="PS00107">
    <property type="entry name" value="PROTEIN_KINASE_ATP"/>
    <property type="match status" value="1"/>
</dbReference>
<dbReference type="InterPro" id="IPR032675">
    <property type="entry name" value="LRR_dom_sf"/>
</dbReference>
<evidence type="ECO:0000256" key="7">
    <source>
        <dbReference type="ARBA" id="ARBA00022737"/>
    </source>
</evidence>
<keyword evidence="11" id="KW-0325">Glycoprotein</keyword>
<evidence type="ECO:0000256" key="9">
    <source>
        <dbReference type="ARBA" id="ARBA00023136"/>
    </source>
</evidence>
<dbReference type="FunFam" id="3.30.200.20:FF:000282">
    <property type="entry name" value="LRR receptor-like serine/threonine-protein kinase FEI 1"/>
    <property type="match status" value="1"/>
</dbReference>
<evidence type="ECO:0000313" key="18">
    <source>
        <dbReference type="EMBL" id="RLN17908.1"/>
    </source>
</evidence>
<proteinExistence type="inferred from homology"/>
<evidence type="ECO:0000256" key="6">
    <source>
        <dbReference type="ARBA" id="ARBA00022692"/>
    </source>
</evidence>
<dbReference type="SMART" id="SM00326">
    <property type="entry name" value="SH3"/>
    <property type="match status" value="1"/>
</dbReference>
<reference evidence="19" key="1">
    <citation type="journal article" date="2019" name="Nat. Commun.">
        <title>The genome of broomcorn millet.</title>
        <authorList>
            <person name="Zou C."/>
            <person name="Miki D."/>
            <person name="Li D."/>
            <person name="Tang Q."/>
            <person name="Xiao L."/>
            <person name="Rajput S."/>
            <person name="Deng P."/>
            <person name="Jia W."/>
            <person name="Huang R."/>
            <person name="Zhang M."/>
            <person name="Sun Y."/>
            <person name="Hu J."/>
            <person name="Fu X."/>
            <person name="Schnable P.S."/>
            <person name="Li F."/>
            <person name="Zhang H."/>
            <person name="Feng B."/>
            <person name="Zhu X."/>
            <person name="Liu R."/>
            <person name="Schnable J.C."/>
            <person name="Zhu J.-K."/>
            <person name="Zhang H."/>
        </authorList>
    </citation>
    <scope>NUCLEOTIDE SEQUENCE [LARGE SCALE GENOMIC DNA]</scope>
</reference>
<comment type="subcellular location">
    <subcellularLocation>
        <location evidence="1">Cell membrane</location>
        <topology evidence="1">Single-pass membrane protein</topology>
    </subcellularLocation>
</comment>
<evidence type="ECO:0000256" key="4">
    <source>
        <dbReference type="ARBA" id="ARBA00022614"/>
    </source>
</evidence>
<evidence type="ECO:0000256" key="3">
    <source>
        <dbReference type="ARBA" id="ARBA00022443"/>
    </source>
</evidence>
<evidence type="ECO:0000256" key="11">
    <source>
        <dbReference type="ARBA" id="ARBA00023180"/>
    </source>
</evidence>
<keyword evidence="10" id="KW-0675">Receptor</keyword>
<comment type="similarity">
    <text evidence="2">Belongs to the RLP family.</text>
</comment>
<dbReference type="Gene3D" id="1.10.510.10">
    <property type="entry name" value="Transferase(Phosphotransferase) domain 1"/>
    <property type="match status" value="1"/>
</dbReference>
<dbReference type="FunFam" id="3.80.10.10:FF:000111">
    <property type="entry name" value="LRR receptor-like serine/threonine-protein kinase ERECTA"/>
    <property type="match status" value="1"/>
</dbReference>
<dbReference type="PROSITE" id="PS50002">
    <property type="entry name" value="SH3"/>
    <property type="match status" value="1"/>
</dbReference>
<keyword evidence="7" id="KW-0677">Repeat</keyword>
<feature type="binding site" evidence="13">
    <location>
        <position position="541"/>
    </location>
    <ligand>
        <name>ATP</name>
        <dbReference type="ChEBI" id="CHEBI:30616"/>
    </ligand>
</feature>
<evidence type="ECO:0000256" key="2">
    <source>
        <dbReference type="ARBA" id="ARBA00009592"/>
    </source>
</evidence>
<dbReference type="InterPro" id="IPR036028">
    <property type="entry name" value="SH3-like_dom_sf"/>
</dbReference>
<accession>A0A3L6SA87</accession>
<keyword evidence="3 12" id="KW-0728">SH3 domain</keyword>
<evidence type="ECO:0000256" key="5">
    <source>
        <dbReference type="ARBA" id="ARBA00022626"/>
    </source>
</evidence>
<evidence type="ECO:0000256" key="15">
    <source>
        <dbReference type="SAM" id="Phobius"/>
    </source>
</evidence>
<evidence type="ECO:0000256" key="13">
    <source>
        <dbReference type="PROSITE-ProRule" id="PRU10141"/>
    </source>
</evidence>
<organism evidence="18 19">
    <name type="scientific">Panicum miliaceum</name>
    <name type="common">Proso millet</name>
    <name type="synonym">Broomcorn millet</name>
    <dbReference type="NCBI Taxonomy" id="4540"/>
    <lineage>
        <taxon>Eukaryota</taxon>
        <taxon>Viridiplantae</taxon>
        <taxon>Streptophyta</taxon>
        <taxon>Embryophyta</taxon>
        <taxon>Tracheophyta</taxon>
        <taxon>Spermatophyta</taxon>
        <taxon>Magnoliopsida</taxon>
        <taxon>Liliopsida</taxon>
        <taxon>Poales</taxon>
        <taxon>Poaceae</taxon>
        <taxon>PACMAD clade</taxon>
        <taxon>Panicoideae</taxon>
        <taxon>Panicodae</taxon>
        <taxon>Paniceae</taxon>
        <taxon>Panicinae</taxon>
        <taxon>Panicum</taxon>
        <taxon>Panicum sect. Panicum</taxon>
    </lineage>
</organism>
<dbReference type="OrthoDB" id="4062651at2759"/>